<dbReference type="AlphaFoldDB" id="A0A1Y0E8L8"/>
<dbReference type="PANTHER" id="PTHR36933">
    <property type="entry name" value="SLL0788 PROTEIN"/>
    <property type="match status" value="1"/>
</dbReference>
<name>A0A1Y0E8L8_9RHOB</name>
<dbReference type="InterPro" id="IPR012347">
    <property type="entry name" value="Ferritin-like"/>
</dbReference>
<reference evidence="2 3" key="1">
    <citation type="submission" date="2017-05" db="EMBL/GenBank/DDBJ databases">
        <title>Genome Sequence of Loktanella vestfoldensis Strain SMR4r Isolated from a Culture of the Diatom Skeletonema marinoi.</title>
        <authorList>
            <person name="Topel M."/>
            <person name="Pinder M.I.M."/>
            <person name="Johansson O.N."/>
            <person name="Kourtchenko O."/>
            <person name="Godhe A."/>
            <person name="Clarke A.K."/>
        </authorList>
    </citation>
    <scope>NUCLEOTIDE SEQUENCE [LARGE SCALE GENOMIC DNA]</scope>
    <source>
        <strain evidence="2 3">SMR4r</strain>
    </source>
</reference>
<dbReference type="KEGG" id="lvs:LOKVESSMR4R_00382"/>
<dbReference type="InterPro" id="IPR005183">
    <property type="entry name" value="DUF305_CopM-like"/>
</dbReference>
<keyword evidence="3" id="KW-1185">Reference proteome</keyword>
<gene>
    <name evidence="2" type="ORF">LOKVESSMR4R_00382</name>
</gene>
<feature type="domain" description="DUF305" evidence="1">
    <location>
        <begin position="6"/>
        <end position="81"/>
    </location>
</feature>
<dbReference type="Proteomes" id="UP000195273">
    <property type="component" value="Chromosome"/>
</dbReference>
<evidence type="ECO:0000313" key="3">
    <source>
        <dbReference type="Proteomes" id="UP000195273"/>
    </source>
</evidence>
<dbReference type="EMBL" id="CP021431">
    <property type="protein sequence ID" value="ART99721.1"/>
    <property type="molecule type" value="Genomic_DNA"/>
</dbReference>
<dbReference type="Pfam" id="PF03713">
    <property type="entry name" value="DUF305"/>
    <property type="match status" value="1"/>
</dbReference>
<accession>A0A1Y0E8L8</accession>
<dbReference type="Gene3D" id="1.20.1260.10">
    <property type="match status" value="1"/>
</dbReference>
<proteinExistence type="predicted"/>
<dbReference type="RefSeq" id="WP_335673972.1">
    <property type="nucleotide sequence ID" value="NZ_CP021431.1"/>
</dbReference>
<dbReference type="PANTHER" id="PTHR36933:SF1">
    <property type="entry name" value="SLL0788 PROTEIN"/>
    <property type="match status" value="1"/>
</dbReference>
<organism evidence="2 3">
    <name type="scientific">Yoonia vestfoldensis</name>
    <dbReference type="NCBI Taxonomy" id="245188"/>
    <lineage>
        <taxon>Bacteria</taxon>
        <taxon>Pseudomonadati</taxon>
        <taxon>Pseudomonadota</taxon>
        <taxon>Alphaproteobacteria</taxon>
        <taxon>Rhodobacterales</taxon>
        <taxon>Paracoccaceae</taxon>
        <taxon>Yoonia</taxon>
    </lineage>
</organism>
<evidence type="ECO:0000259" key="1">
    <source>
        <dbReference type="Pfam" id="PF03713"/>
    </source>
</evidence>
<evidence type="ECO:0000313" key="2">
    <source>
        <dbReference type="EMBL" id="ART99721.1"/>
    </source>
</evidence>
<protein>
    <recommendedName>
        <fullName evidence="1">DUF305 domain-containing protein</fullName>
    </recommendedName>
</protein>
<sequence length="86" mass="9605">MPEHVQDNMRRMMISMPAMRDGMMHENADVAFACAMIAHHQGAIDMAQVLIAHGEDPQMLALADAIIAAQLVEMDEMRDWLAENAK</sequence>